<feature type="binding site" evidence="10">
    <location>
        <position position="179"/>
    </location>
    <ligand>
        <name>Mg(2+)</name>
        <dbReference type="ChEBI" id="CHEBI:18420"/>
    </ligand>
</feature>
<dbReference type="EC" id="2.2.1.7" evidence="10"/>
<dbReference type="Pfam" id="PF02779">
    <property type="entry name" value="Transket_pyr"/>
    <property type="match status" value="1"/>
</dbReference>
<dbReference type="SUPFAM" id="SSF52518">
    <property type="entry name" value="Thiamin diphosphate-binding fold (THDP-binding)"/>
    <property type="match status" value="2"/>
</dbReference>
<dbReference type="HAMAP" id="MF_00315">
    <property type="entry name" value="DXP_synth"/>
    <property type="match status" value="1"/>
</dbReference>
<dbReference type="Gene3D" id="3.40.50.920">
    <property type="match status" value="1"/>
</dbReference>
<reference evidence="13" key="1">
    <citation type="journal article" date="2019" name="Int. J. Syst. Evol. Microbiol.">
        <title>The Global Catalogue of Microorganisms (GCM) 10K type strain sequencing project: providing services to taxonomists for standard genome sequencing and annotation.</title>
        <authorList>
            <consortium name="The Broad Institute Genomics Platform"/>
            <consortium name="The Broad Institute Genome Sequencing Center for Infectious Disease"/>
            <person name="Wu L."/>
            <person name="Ma J."/>
        </authorList>
    </citation>
    <scope>NUCLEOTIDE SEQUENCE [LARGE SCALE GENOMIC DNA]</scope>
    <source>
        <strain evidence="13">CCUG 54329</strain>
    </source>
</reference>
<feature type="binding site" evidence="10">
    <location>
        <position position="179"/>
    </location>
    <ligand>
        <name>thiamine diphosphate</name>
        <dbReference type="ChEBI" id="CHEBI:58937"/>
    </ligand>
</feature>
<keyword evidence="4 10" id="KW-0808">Transferase</keyword>
<feature type="binding site" evidence="10">
    <location>
        <begin position="151"/>
        <end position="152"/>
    </location>
    <ligand>
        <name>thiamine diphosphate</name>
        <dbReference type="ChEBI" id="CHEBI:58937"/>
    </ligand>
</feature>
<dbReference type="RefSeq" id="WP_380915131.1">
    <property type="nucleotide sequence ID" value="NZ_JBHTLS010000135.1"/>
</dbReference>
<feature type="domain" description="Transketolase-like pyrimidine-binding" evidence="11">
    <location>
        <begin position="319"/>
        <end position="484"/>
    </location>
</feature>
<keyword evidence="6 10" id="KW-0460">Magnesium</keyword>
<evidence type="ECO:0000256" key="6">
    <source>
        <dbReference type="ARBA" id="ARBA00022842"/>
    </source>
</evidence>
<feature type="binding site" evidence="10">
    <location>
        <position position="78"/>
    </location>
    <ligand>
        <name>thiamine diphosphate</name>
        <dbReference type="ChEBI" id="CHEBI:58937"/>
    </ligand>
</feature>
<dbReference type="NCBIfam" id="NF003933">
    <property type="entry name" value="PRK05444.2-2"/>
    <property type="match status" value="1"/>
</dbReference>
<evidence type="ECO:0000256" key="2">
    <source>
        <dbReference type="ARBA" id="ARBA00011081"/>
    </source>
</evidence>
<feature type="binding site" evidence="10">
    <location>
        <begin position="119"/>
        <end position="121"/>
    </location>
    <ligand>
        <name>thiamine diphosphate</name>
        <dbReference type="ChEBI" id="CHEBI:58937"/>
    </ligand>
</feature>
<dbReference type="Proteomes" id="UP001597203">
    <property type="component" value="Unassembled WGS sequence"/>
</dbReference>
<evidence type="ECO:0000256" key="8">
    <source>
        <dbReference type="ARBA" id="ARBA00023052"/>
    </source>
</evidence>
<dbReference type="Gene3D" id="3.40.50.970">
    <property type="match status" value="2"/>
</dbReference>
<dbReference type="InterPro" id="IPR009014">
    <property type="entry name" value="Transketo_C/PFOR_II"/>
</dbReference>
<sequence>MSNPATPLLDTVNTPEDLRKLAPEQLRQLADELRAETIAAVGVTGGHLGSGLGVVELTTAIHYVFDTPADKLIWDVGHQCYPHKILTGRRDRIRTLRQGGGLSGFTKRAESDYDPFGAAHSSTSISAALGFAIANRMQDKPGKAIAVIGDGAMSAGMAYEAMNNAREAGNRLIVILNDNDMSIAPPVGGLSAYLARLVSSREFLGLRDLAKRLARKLPRTLQQAARKTDEYARGMATGGTLFEELGFYYVGPIDGHNLDHLIPVLENVRDAAEGPCLIHVVTQKGKGYAPAEAAADKYHGVQKFDVITGAQAKAPPGPPSYTNVFAQALIAEARRDPAVCAITAAMPSGTGLDKFAVAFPDRSFDVGIAEQHAVTFAAGLAAQGMRPFCAIYSTFLQRAYDQVVHDVAIQNLPVRFAIDRAGLVGADGSTHAGSFDVTYLASLPNFVVMAAADEAELTHMVHTCALHDSGPIAVRYPRGNGTGVAMPEVPERLEIGKGRIVREGRQVAILSLGTRLEEAMKAADALEARGLSATVADLRFAKPLDEALIRRLLTSHEVAVTIEEGAIGGLGAHVLTLASDLGLIDNGLKLRTLRLPDIFQDQDKPEKQYADARLDADAIVETVLTALRHNSVGAEARA</sequence>
<gene>
    <name evidence="10 12" type="primary">dxs</name>
    <name evidence="12" type="ORF">ACFQ24_21825</name>
</gene>
<evidence type="ECO:0000256" key="4">
    <source>
        <dbReference type="ARBA" id="ARBA00022679"/>
    </source>
</evidence>
<dbReference type="PANTHER" id="PTHR43322">
    <property type="entry name" value="1-D-DEOXYXYLULOSE 5-PHOSPHATE SYNTHASE-RELATED"/>
    <property type="match status" value="1"/>
</dbReference>
<comment type="cofactor">
    <cofactor evidence="10">
        <name>Mg(2+)</name>
        <dbReference type="ChEBI" id="CHEBI:18420"/>
    </cofactor>
    <text evidence="10">Binds 1 Mg(2+) ion per subunit.</text>
</comment>
<evidence type="ECO:0000256" key="5">
    <source>
        <dbReference type="ARBA" id="ARBA00022723"/>
    </source>
</evidence>
<dbReference type="Pfam" id="PF13292">
    <property type="entry name" value="DXP_synthase_N"/>
    <property type="match status" value="1"/>
</dbReference>
<accession>A0ABW3P461</accession>
<proteinExistence type="inferred from homology"/>
<dbReference type="CDD" id="cd07033">
    <property type="entry name" value="TPP_PYR_DXS_TK_like"/>
    <property type="match status" value="1"/>
</dbReference>
<keyword evidence="9 10" id="KW-0414">Isoprene biosynthesis</keyword>
<dbReference type="InterPro" id="IPR005477">
    <property type="entry name" value="Dxylulose-5-P_synthase"/>
</dbReference>
<feature type="binding site" evidence="10">
    <location>
        <position position="288"/>
    </location>
    <ligand>
        <name>thiamine diphosphate</name>
        <dbReference type="ChEBI" id="CHEBI:58937"/>
    </ligand>
</feature>
<evidence type="ECO:0000256" key="3">
    <source>
        <dbReference type="ARBA" id="ARBA00011738"/>
    </source>
</evidence>
<evidence type="ECO:0000259" key="11">
    <source>
        <dbReference type="SMART" id="SM00861"/>
    </source>
</evidence>
<dbReference type="SMART" id="SM00861">
    <property type="entry name" value="Transket_pyr"/>
    <property type="match status" value="1"/>
</dbReference>
<comment type="catalytic activity">
    <reaction evidence="10">
        <text>D-glyceraldehyde 3-phosphate + pyruvate + H(+) = 1-deoxy-D-xylulose 5-phosphate + CO2</text>
        <dbReference type="Rhea" id="RHEA:12605"/>
        <dbReference type="ChEBI" id="CHEBI:15361"/>
        <dbReference type="ChEBI" id="CHEBI:15378"/>
        <dbReference type="ChEBI" id="CHEBI:16526"/>
        <dbReference type="ChEBI" id="CHEBI:57792"/>
        <dbReference type="ChEBI" id="CHEBI:59776"/>
        <dbReference type="EC" id="2.2.1.7"/>
    </reaction>
</comment>
<dbReference type="CDD" id="cd02007">
    <property type="entry name" value="TPP_DXS"/>
    <property type="match status" value="1"/>
</dbReference>
<dbReference type="InterPro" id="IPR005475">
    <property type="entry name" value="Transketolase-like_Pyr-bd"/>
</dbReference>
<dbReference type="GO" id="GO:0008661">
    <property type="term" value="F:1-deoxy-D-xylulose-5-phosphate synthase activity"/>
    <property type="evidence" value="ECO:0007669"/>
    <property type="project" value="UniProtKB-EC"/>
</dbReference>
<dbReference type="InterPro" id="IPR033248">
    <property type="entry name" value="Transketolase_C"/>
</dbReference>
<dbReference type="NCBIfam" id="TIGR00204">
    <property type="entry name" value="dxs"/>
    <property type="match status" value="1"/>
</dbReference>
<dbReference type="EMBL" id="JBHTLS010000135">
    <property type="protein sequence ID" value="MFD1107516.1"/>
    <property type="molecule type" value="Genomic_DNA"/>
</dbReference>
<comment type="function">
    <text evidence="10">Catalyzes the acyloin condensation reaction between C atoms 2 and 3 of pyruvate and glyceraldehyde 3-phosphate to yield 1-deoxy-D-xylulose-5-phosphate (DXP).</text>
</comment>
<comment type="pathway">
    <text evidence="1 10">Metabolic intermediate biosynthesis; 1-deoxy-D-xylulose 5-phosphate biosynthesis; 1-deoxy-D-xylulose 5-phosphate from D-glyceraldehyde 3-phosphate and pyruvate: step 1/1.</text>
</comment>
<comment type="caution">
    <text evidence="12">The sequence shown here is derived from an EMBL/GenBank/DDBJ whole genome shotgun (WGS) entry which is preliminary data.</text>
</comment>
<comment type="similarity">
    <text evidence="2 10">Belongs to the transketolase family. DXPS subfamily.</text>
</comment>
<dbReference type="Pfam" id="PF02780">
    <property type="entry name" value="Transketolase_C"/>
    <property type="match status" value="1"/>
</dbReference>
<protein>
    <recommendedName>
        <fullName evidence="10">1-deoxy-D-xylulose-5-phosphate synthase</fullName>
        <ecNumber evidence="10">2.2.1.7</ecNumber>
    </recommendedName>
    <alternativeName>
        <fullName evidence="10">1-deoxyxylulose-5-phosphate synthase</fullName>
        <shortName evidence="10">DXP synthase</shortName>
        <shortName evidence="10">DXPS</shortName>
    </alternativeName>
</protein>
<keyword evidence="7 10" id="KW-0784">Thiamine biosynthesis</keyword>
<evidence type="ECO:0000256" key="9">
    <source>
        <dbReference type="ARBA" id="ARBA00023229"/>
    </source>
</evidence>
<comment type="subunit">
    <text evidence="3 10">Homodimer.</text>
</comment>
<evidence type="ECO:0000256" key="10">
    <source>
        <dbReference type="HAMAP-Rule" id="MF_00315"/>
    </source>
</evidence>
<evidence type="ECO:0000313" key="13">
    <source>
        <dbReference type="Proteomes" id="UP001597203"/>
    </source>
</evidence>
<dbReference type="SUPFAM" id="SSF52922">
    <property type="entry name" value="TK C-terminal domain-like"/>
    <property type="match status" value="1"/>
</dbReference>
<dbReference type="PANTHER" id="PTHR43322:SF5">
    <property type="entry name" value="1-DEOXY-D-XYLULOSE-5-PHOSPHATE SYNTHASE, CHLOROPLASTIC"/>
    <property type="match status" value="1"/>
</dbReference>
<evidence type="ECO:0000313" key="12">
    <source>
        <dbReference type="EMBL" id="MFD1107516.1"/>
    </source>
</evidence>
<feature type="binding site" evidence="10">
    <location>
        <position position="150"/>
    </location>
    <ligand>
        <name>Mg(2+)</name>
        <dbReference type="ChEBI" id="CHEBI:18420"/>
    </ligand>
</feature>
<feature type="binding site" evidence="10">
    <location>
        <position position="370"/>
    </location>
    <ligand>
        <name>thiamine diphosphate</name>
        <dbReference type="ChEBI" id="CHEBI:58937"/>
    </ligand>
</feature>
<name>A0ABW3P461_9SPHN</name>
<keyword evidence="5 10" id="KW-0479">Metal-binding</keyword>
<dbReference type="InterPro" id="IPR029061">
    <property type="entry name" value="THDP-binding"/>
</dbReference>
<evidence type="ECO:0000256" key="7">
    <source>
        <dbReference type="ARBA" id="ARBA00022977"/>
    </source>
</evidence>
<keyword evidence="13" id="KW-1185">Reference proteome</keyword>
<comment type="cofactor">
    <cofactor evidence="10">
        <name>thiamine diphosphate</name>
        <dbReference type="ChEBI" id="CHEBI:58937"/>
    </cofactor>
    <text evidence="10">Binds 1 thiamine pyrophosphate per subunit.</text>
</comment>
<organism evidence="12 13">
    <name type="scientific">Sphingobium olei</name>
    <dbReference type="NCBI Taxonomy" id="420955"/>
    <lineage>
        <taxon>Bacteria</taxon>
        <taxon>Pseudomonadati</taxon>
        <taxon>Pseudomonadota</taxon>
        <taxon>Alphaproteobacteria</taxon>
        <taxon>Sphingomonadales</taxon>
        <taxon>Sphingomonadaceae</taxon>
        <taxon>Sphingobium</taxon>
    </lineage>
</organism>
<keyword evidence="8 10" id="KW-0786">Thiamine pyrophosphate</keyword>
<evidence type="ECO:0000256" key="1">
    <source>
        <dbReference type="ARBA" id="ARBA00004980"/>
    </source>
</evidence>